<keyword evidence="5" id="KW-1185">Reference proteome</keyword>
<feature type="domain" description="Bvu-2165-like IHF-HU-like DNA-binding" evidence="3">
    <location>
        <begin position="9"/>
        <end position="127"/>
    </location>
</feature>
<dbReference type="Pfam" id="PF14734">
    <property type="entry name" value="DUF4469"/>
    <property type="match status" value="1"/>
</dbReference>
<gene>
    <name evidence="4" type="ORF">HMPREF1536_00170</name>
</gene>
<evidence type="ECO:0000313" key="4">
    <source>
        <dbReference type="EMBL" id="KKB60290.1"/>
    </source>
</evidence>
<dbReference type="CDD" id="cd13833">
    <property type="entry name" value="HU_IHF_like"/>
    <property type="match status" value="1"/>
</dbReference>
<reference evidence="4 5" key="1">
    <citation type="submission" date="2013-04" db="EMBL/GenBank/DDBJ databases">
        <title>The Genome Sequence of Parabacteroides gordonii DSM 23371.</title>
        <authorList>
            <consortium name="The Broad Institute Genomics Platform"/>
            <person name="Earl A."/>
            <person name="Ward D."/>
            <person name="Feldgarden M."/>
            <person name="Gevers D."/>
            <person name="Martens E."/>
            <person name="Sakamoto M."/>
            <person name="Benno Y."/>
            <person name="Suzuki N."/>
            <person name="Matsunaga N."/>
            <person name="Koshihara K."/>
            <person name="Seki M."/>
            <person name="Komiya H."/>
            <person name="Walker B."/>
            <person name="Young S."/>
            <person name="Zeng Q."/>
            <person name="Gargeya S."/>
            <person name="Fitzgerald M."/>
            <person name="Haas B."/>
            <person name="Abouelleil A."/>
            <person name="Allen A.W."/>
            <person name="Alvarado L."/>
            <person name="Arachchi H.M."/>
            <person name="Berlin A.M."/>
            <person name="Chapman S.B."/>
            <person name="Gainer-Dewar J."/>
            <person name="Goldberg J."/>
            <person name="Griggs A."/>
            <person name="Gujja S."/>
            <person name="Hansen M."/>
            <person name="Howarth C."/>
            <person name="Imamovic A."/>
            <person name="Ireland A."/>
            <person name="Larimer J."/>
            <person name="McCowan C."/>
            <person name="Murphy C."/>
            <person name="Pearson M."/>
            <person name="Poon T.W."/>
            <person name="Priest M."/>
            <person name="Roberts A."/>
            <person name="Saif S."/>
            <person name="Shea T."/>
            <person name="Sisk P."/>
            <person name="Sykes S."/>
            <person name="Wortman J."/>
            <person name="Nusbaum C."/>
            <person name="Birren B."/>
        </authorList>
    </citation>
    <scope>NUCLEOTIDE SEQUENCE [LARGE SCALE GENOMIC DNA]</scope>
    <source>
        <strain evidence="4 5">MS-1</strain>
    </source>
</reference>
<name>A0A0F5JRP3_9BACT</name>
<comment type="caution">
    <text evidence="4">The sequence shown here is derived from an EMBL/GenBank/DDBJ whole genome shotgun (WGS) entry which is preliminary data.</text>
</comment>
<organism evidence="4 5">
    <name type="scientific">Parabacteroides gordonii MS-1 = DSM 23371</name>
    <dbReference type="NCBI Taxonomy" id="1203610"/>
    <lineage>
        <taxon>Bacteria</taxon>
        <taxon>Pseudomonadati</taxon>
        <taxon>Bacteroidota</taxon>
        <taxon>Bacteroidia</taxon>
        <taxon>Bacteroidales</taxon>
        <taxon>Tannerellaceae</taxon>
        <taxon>Parabacteroides</taxon>
    </lineage>
</organism>
<evidence type="ECO:0000313" key="5">
    <source>
        <dbReference type="Proteomes" id="UP000033035"/>
    </source>
</evidence>
<dbReference type="Pfam" id="PF14848">
    <property type="entry name" value="HU-DNA_bdg"/>
    <property type="match status" value="1"/>
</dbReference>
<accession>A0A0F5JRP3</accession>
<dbReference type="GO" id="GO:0003677">
    <property type="term" value="F:DNA binding"/>
    <property type="evidence" value="ECO:0007669"/>
    <property type="project" value="UniProtKB-KW"/>
</dbReference>
<feature type="domain" description="DUF4469" evidence="2">
    <location>
        <begin position="141"/>
        <end position="240"/>
    </location>
</feature>
<proteinExistence type="predicted"/>
<dbReference type="Gene3D" id="4.10.520.10">
    <property type="entry name" value="IHF-like DNA-binding proteins"/>
    <property type="match status" value="1"/>
</dbReference>
<dbReference type="InterPro" id="IPR027824">
    <property type="entry name" value="DUF4469"/>
</dbReference>
<dbReference type="STRING" id="1203610.HMPREF1536_00170"/>
<dbReference type="AlphaFoldDB" id="A0A0F5JRP3"/>
<dbReference type="CDD" id="cd12843">
    <property type="entry name" value="Bvu_2165_C_like"/>
    <property type="match status" value="1"/>
</dbReference>
<dbReference type="InterPro" id="IPR010992">
    <property type="entry name" value="IHF-like_DNA-bd_dom_sf"/>
</dbReference>
<evidence type="ECO:0000259" key="3">
    <source>
        <dbReference type="Pfam" id="PF14848"/>
    </source>
</evidence>
<dbReference type="EMBL" id="AQHW01000002">
    <property type="protein sequence ID" value="KKB60290.1"/>
    <property type="molecule type" value="Genomic_DNA"/>
</dbReference>
<evidence type="ECO:0000259" key="2">
    <source>
        <dbReference type="Pfam" id="PF14734"/>
    </source>
</evidence>
<dbReference type="Proteomes" id="UP000033035">
    <property type="component" value="Unassembled WGS sequence"/>
</dbReference>
<protein>
    <submittedName>
        <fullName evidence="4">Uncharacterized protein</fullName>
    </submittedName>
</protein>
<dbReference type="PATRIC" id="fig|1203610.3.peg.184"/>
<sequence>MADIKTNYVWSFDLVENTMTKDVKEDFVASVRTKKSMTIDDIANSIAAERTEYRIDTIKNITDLVDEKIRQLVCDGYTVVTGSAQYAPSIPGVFIGDKGVIDPKINKCAVNITPALPMRTEVAKVEPKFSGTVRRMGGARISLVLDVATGKTDGTITPGGMLDVTGTKIRSVGAGGTGLGAVKLVKVADQSEAATFTQLGINDPSRLMFTLPADLADGEYQLVVETWFSSTSTLLKEKRTLVYPLSLVVGGSAGGGEDDRPVIE</sequence>
<evidence type="ECO:0000256" key="1">
    <source>
        <dbReference type="ARBA" id="ARBA00023125"/>
    </source>
</evidence>
<keyword evidence="1" id="KW-0238">DNA-binding</keyword>
<dbReference type="RefSeq" id="WP_028730518.1">
    <property type="nucleotide sequence ID" value="NZ_KE386767.1"/>
</dbReference>
<dbReference type="InterPro" id="IPR049893">
    <property type="entry name" value="Bvu_2165-like_IHF-HU-DNA_bdg"/>
</dbReference>
<dbReference type="HOGENOM" id="CLU_092785_0_0_10"/>
<dbReference type="Gene3D" id="2.70.50.70">
    <property type="match status" value="1"/>
</dbReference>